<dbReference type="InterPro" id="IPR036691">
    <property type="entry name" value="Endo/exonu/phosph_ase_sf"/>
</dbReference>
<keyword evidence="4" id="KW-1185">Reference proteome</keyword>
<dbReference type="GO" id="GO:0000175">
    <property type="term" value="F:3'-5'-RNA exonuclease activity"/>
    <property type="evidence" value="ECO:0007669"/>
    <property type="project" value="TreeGrafter"/>
</dbReference>
<evidence type="ECO:0000256" key="1">
    <source>
        <dbReference type="SAM" id="SignalP"/>
    </source>
</evidence>
<gene>
    <name evidence="3" type="ORF">DJ568_01700</name>
</gene>
<evidence type="ECO:0000259" key="2">
    <source>
        <dbReference type="Pfam" id="PF03372"/>
    </source>
</evidence>
<dbReference type="Pfam" id="PF03372">
    <property type="entry name" value="Exo_endo_phos"/>
    <property type="match status" value="1"/>
</dbReference>
<dbReference type="Proteomes" id="UP000253209">
    <property type="component" value="Unassembled WGS sequence"/>
</dbReference>
<protein>
    <submittedName>
        <fullName evidence="3">Endonuclease</fullName>
    </submittedName>
</protein>
<dbReference type="Gene3D" id="3.60.10.10">
    <property type="entry name" value="Endonuclease/exonuclease/phosphatase"/>
    <property type="match status" value="1"/>
</dbReference>
<feature type="signal peptide" evidence="1">
    <location>
        <begin position="1"/>
        <end position="20"/>
    </location>
</feature>
<keyword evidence="3" id="KW-0540">Nuclease</keyword>
<organism evidence="3 4">
    <name type="scientific">Mucilaginibacter hurinus</name>
    <dbReference type="NCBI Taxonomy" id="2201324"/>
    <lineage>
        <taxon>Bacteria</taxon>
        <taxon>Pseudomonadati</taxon>
        <taxon>Bacteroidota</taxon>
        <taxon>Sphingobacteriia</taxon>
        <taxon>Sphingobacteriales</taxon>
        <taxon>Sphingobacteriaceae</taxon>
        <taxon>Mucilaginibacter</taxon>
    </lineage>
</organism>
<sequence length="290" mass="32730">MNALRAIIVVVILAANLSSAAQQLRVATYNIRYKNANDSLQGNGWHQRYPVIAKLIQFHDFDILGTQEGQYVQQEDLLKSLPGYTYIGGGRDDGKQGGEYASIFYKINKFSLLKQGTFWFAPVTSKPAKGWDAMYPRTCSWAQFRDKKSGFKFYFFNLHLDHVGVKARLESAKLLLVKIKEIAGKTPVIITGDFNADQHNETYSLLNTSEVVRDVYDLSPIRYATNGTFNQFDPSMHSTRRIDHIFVTPGFKAQRFAILGDTYFGPSTAGATPQLRLPSDHFPAMVVLHY</sequence>
<evidence type="ECO:0000313" key="3">
    <source>
        <dbReference type="EMBL" id="RCH56599.1"/>
    </source>
</evidence>
<dbReference type="OrthoDB" id="9793162at2"/>
<feature type="chain" id="PRO_5016861038" evidence="1">
    <location>
        <begin position="21"/>
        <end position="290"/>
    </location>
</feature>
<keyword evidence="3" id="KW-0378">Hydrolase</keyword>
<dbReference type="PANTHER" id="PTHR12121:SF36">
    <property type="entry name" value="ENDONUCLEASE_EXONUCLEASE_PHOSPHATASE DOMAIN-CONTAINING PROTEIN"/>
    <property type="match status" value="1"/>
</dbReference>
<dbReference type="RefSeq" id="WP_114003496.1">
    <property type="nucleotide sequence ID" value="NZ_QGDC01000001.1"/>
</dbReference>
<dbReference type="InterPro" id="IPR005135">
    <property type="entry name" value="Endo/exonuclease/phosphatase"/>
</dbReference>
<comment type="caution">
    <text evidence="3">The sequence shown here is derived from an EMBL/GenBank/DDBJ whole genome shotgun (WGS) entry which is preliminary data.</text>
</comment>
<evidence type="ECO:0000313" key="4">
    <source>
        <dbReference type="Proteomes" id="UP000253209"/>
    </source>
</evidence>
<reference evidence="3 4" key="1">
    <citation type="submission" date="2018-05" db="EMBL/GenBank/DDBJ databases">
        <title>Mucilaginibacter hurinus sp. nov., isolated from briquette warehouse soil.</title>
        <authorList>
            <person name="Choi L."/>
        </authorList>
    </citation>
    <scope>NUCLEOTIDE SEQUENCE [LARGE SCALE GENOMIC DNA]</scope>
    <source>
        <strain evidence="3 4">ZR32</strain>
    </source>
</reference>
<dbReference type="GO" id="GO:0004519">
    <property type="term" value="F:endonuclease activity"/>
    <property type="evidence" value="ECO:0007669"/>
    <property type="project" value="UniProtKB-KW"/>
</dbReference>
<keyword evidence="1" id="KW-0732">Signal</keyword>
<accession>A0A367GT83</accession>
<dbReference type="PANTHER" id="PTHR12121">
    <property type="entry name" value="CARBON CATABOLITE REPRESSOR PROTEIN 4"/>
    <property type="match status" value="1"/>
</dbReference>
<dbReference type="EMBL" id="QGDC01000001">
    <property type="protein sequence ID" value="RCH56599.1"/>
    <property type="molecule type" value="Genomic_DNA"/>
</dbReference>
<feature type="domain" description="Endonuclease/exonuclease/phosphatase" evidence="2">
    <location>
        <begin position="27"/>
        <end position="281"/>
    </location>
</feature>
<proteinExistence type="predicted"/>
<dbReference type="SUPFAM" id="SSF56219">
    <property type="entry name" value="DNase I-like"/>
    <property type="match status" value="1"/>
</dbReference>
<keyword evidence="3" id="KW-0255">Endonuclease</keyword>
<name>A0A367GT83_9SPHI</name>
<dbReference type="InterPro" id="IPR050410">
    <property type="entry name" value="CCR4/nocturin_mRNA_transcr"/>
</dbReference>
<dbReference type="CDD" id="cd09083">
    <property type="entry name" value="EEP-1"/>
    <property type="match status" value="1"/>
</dbReference>
<dbReference type="AlphaFoldDB" id="A0A367GT83"/>